<dbReference type="AlphaFoldDB" id="A0A1H3G562"/>
<accession>A0A1H3G562</accession>
<proteinExistence type="predicted"/>
<evidence type="ECO:0000313" key="2">
    <source>
        <dbReference type="Proteomes" id="UP000198921"/>
    </source>
</evidence>
<protein>
    <recommendedName>
        <fullName evidence="3">Type III restriction enzyme, res subunit</fullName>
    </recommendedName>
</protein>
<evidence type="ECO:0000313" key="1">
    <source>
        <dbReference type="EMBL" id="SDX98177.1"/>
    </source>
</evidence>
<dbReference type="Gene3D" id="3.40.50.300">
    <property type="entry name" value="P-loop containing nucleotide triphosphate hydrolases"/>
    <property type="match status" value="1"/>
</dbReference>
<reference evidence="2" key="1">
    <citation type="submission" date="2016-10" db="EMBL/GenBank/DDBJ databases">
        <authorList>
            <person name="Varghese N."/>
            <person name="Submissions S."/>
        </authorList>
    </citation>
    <scope>NUCLEOTIDE SEQUENCE [LARGE SCALE GENOMIC DNA]</scope>
    <source>
        <strain evidence="2">DSM 45422</strain>
    </source>
</reference>
<dbReference type="SUPFAM" id="SSF52540">
    <property type="entry name" value="P-loop containing nucleoside triphosphate hydrolases"/>
    <property type="match status" value="1"/>
</dbReference>
<dbReference type="InterPro" id="IPR027417">
    <property type="entry name" value="P-loop_NTPase"/>
</dbReference>
<evidence type="ECO:0008006" key="3">
    <source>
        <dbReference type="Google" id="ProtNLM"/>
    </source>
</evidence>
<dbReference type="EMBL" id="FNOT01000004">
    <property type="protein sequence ID" value="SDX98177.1"/>
    <property type="molecule type" value="Genomic_DNA"/>
</dbReference>
<dbReference type="Proteomes" id="UP000198921">
    <property type="component" value="Unassembled WGS sequence"/>
</dbReference>
<keyword evidence="2" id="KW-1185">Reference proteome</keyword>
<name>A0A1H3G562_9ACTN</name>
<organism evidence="1 2">
    <name type="scientific">Geodermatophilus africanus</name>
    <dbReference type="NCBI Taxonomy" id="1137993"/>
    <lineage>
        <taxon>Bacteria</taxon>
        <taxon>Bacillati</taxon>
        <taxon>Actinomycetota</taxon>
        <taxon>Actinomycetes</taxon>
        <taxon>Geodermatophilales</taxon>
        <taxon>Geodermatophilaceae</taxon>
        <taxon>Geodermatophilus</taxon>
    </lineage>
</organism>
<sequence>MQEFDVHNLRSFDYGTLAGGRFKPHQAEGIAIMATTPKTLCADPTGAGKTVQAGGVLAVLADWRNLPRDRPALVVTRGRHLAAQTAADLARYLPG</sequence>
<gene>
    <name evidence="1" type="ORF">SAMN05660209_01732</name>
</gene>
<dbReference type="RefSeq" id="WP_091153736.1">
    <property type="nucleotide sequence ID" value="NZ_FNOT01000004.1"/>
</dbReference>